<evidence type="ECO:0000256" key="10">
    <source>
        <dbReference type="ARBA" id="ARBA00035515"/>
    </source>
</evidence>
<keyword evidence="3" id="KW-0597">Phosphoprotein</keyword>
<dbReference type="GO" id="GO:0005739">
    <property type="term" value="C:mitochondrion"/>
    <property type="evidence" value="ECO:0007669"/>
    <property type="project" value="UniProtKB-SubCell"/>
</dbReference>
<evidence type="ECO:0000313" key="12">
    <source>
        <dbReference type="EMBL" id="KAK8376898.1"/>
    </source>
</evidence>
<protein>
    <recommendedName>
        <fullName evidence="9">Small ribosomal subunit protein mS40</fullName>
    </recommendedName>
    <alternativeName>
        <fullName evidence="8">28S ribosomal protein S18-2, mitochondrial</fullName>
    </alternativeName>
    <alternativeName>
        <fullName evidence="10">28S ribosomal protein S18b, mitochondrial</fullName>
    </alternativeName>
</protein>
<dbReference type="EMBL" id="JARAKH010000048">
    <property type="protein sequence ID" value="KAK8376898.1"/>
    <property type="molecule type" value="Genomic_DNA"/>
</dbReference>
<evidence type="ECO:0000256" key="11">
    <source>
        <dbReference type="SAM" id="MobiDB-lite"/>
    </source>
</evidence>
<evidence type="ECO:0000256" key="6">
    <source>
        <dbReference type="ARBA" id="ARBA00023128"/>
    </source>
</evidence>
<keyword evidence="13" id="KW-1185">Reference proteome</keyword>
<dbReference type="AlphaFoldDB" id="A0AAW0SP27"/>
<name>A0AAW0SP27_SCYPA</name>
<dbReference type="GO" id="GO:0005840">
    <property type="term" value="C:ribosome"/>
    <property type="evidence" value="ECO:0007669"/>
    <property type="project" value="UniProtKB-KW"/>
</dbReference>
<gene>
    <name evidence="12" type="ORF">O3P69_010083</name>
</gene>
<organism evidence="12 13">
    <name type="scientific">Scylla paramamosain</name>
    <name type="common">Mud crab</name>
    <dbReference type="NCBI Taxonomy" id="85552"/>
    <lineage>
        <taxon>Eukaryota</taxon>
        <taxon>Metazoa</taxon>
        <taxon>Ecdysozoa</taxon>
        <taxon>Arthropoda</taxon>
        <taxon>Crustacea</taxon>
        <taxon>Multicrustacea</taxon>
        <taxon>Malacostraca</taxon>
        <taxon>Eumalacostraca</taxon>
        <taxon>Eucarida</taxon>
        <taxon>Decapoda</taxon>
        <taxon>Pleocyemata</taxon>
        <taxon>Brachyura</taxon>
        <taxon>Eubrachyura</taxon>
        <taxon>Portunoidea</taxon>
        <taxon>Portunidae</taxon>
        <taxon>Portuninae</taxon>
        <taxon>Scylla</taxon>
    </lineage>
</organism>
<feature type="region of interest" description="Disordered" evidence="11">
    <location>
        <begin position="188"/>
        <end position="212"/>
    </location>
</feature>
<reference evidence="12 13" key="1">
    <citation type="submission" date="2023-03" db="EMBL/GenBank/DDBJ databases">
        <title>High-quality genome of Scylla paramamosain provides insights in environmental adaptation.</title>
        <authorList>
            <person name="Zhang L."/>
        </authorList>
    </citation>
    <scope>NUCLEOTIDE SEQUENCE [LARGE SCALE GENOMIC DNA]</scope>
    <source>
        <strain evidence="12">LZ_2023a</strain>
        <tissue evidence="12">Muscle</tissue>
    </source>
</reference>
<accession>A0AAW0SP27</accession>
<evidence type="ECO:0000256" key="7">
    <source>
        <dbReference type="ARBA" id="ARBA00023274"/>
    </source>
</evidence>
<evidence type="ECO:0000256" key="4">
    <source>
        <dbReference type="ARBA" id="ARBA00022946"/>
    </source>
</evidence>
<dbReference type="InterPro" id="IPR001648">
    <property type="entry name" value="Ribosomal_bS18"/>
</dbReference>
<dbReference type="GO" id="GO:1990904">
    <property type="term" value="C:ribonucleoprotein complex"/>
    <property type="evidence" value="ECO:0007669"/>
    <property type="project" value="UniProtKB-KW"/>
</dbReference>
<evidence type="ECO:0000256" key="8">
    <source>
        <dbReference type="ARBA" id="ARBA00032055"/>
    </source>
</evidence>
<comment type="subcellular location">
    <subcellularLocation>
        <location evidence="1">Mitochondrion</location>
    </subcellularLocation>
</comment>
<dbReference type="GO" id="GO:0003735">
    <property type="term" value="F:structural constituent of ribosome"/>
    <property type="evidence" value="ECO:0007669"/>
    <property type="project" value="InterPro"/>
</dbReference>
<keyword evidence="7" id="KW-0687">Ribonucleoprotein</keyword>
<comment type="caution">
    <text evidence="12">The sequence shown here is derived from an EMBL/GenBank/DDBJ whole genome shotgun (WGS) entry which is preliminary data.</text>
</comment>
<evidence type="ECO:0000256" key="9">
    <source>
        <dbReference type="ARBA" id="ARBA00035130"/>
    </source>
</evidence>
<dbReference type="InterPro" id="IPR036870">
    <property type="entry name" value="Ribosomal_bS18_sf"/>
</dbReference>
<evidence type="ECO:0000256" key="2">
    <source>
        <dbReference type="ARBA" id="ARBA00006136"/>
    </source>
</evidence>
<comment type="similarity">
    <text evidence="2">Belongs to the bacterial ribosomal protein bS18 family. Mitochondrion-specific ribosomal protein mS40 subfamily.</text>
</comment>
<evidence type="ECO:0000313" key="13">
    <source>
        <dbReference type="Proteomes" id="UP001487740"/>
    </source>
</evidence>
<evidence type="ECO:0000256" key="5">
    <source>
        <dbReference type="ARBA" id="ARBA00022980"/>
    </source>
</evidence>
<dbReference type="Gene3D" id="4.10.640.10">
    <property type="entry name" value="Ribosomal protein S18"/>
    <property type="match status" value="1"/>
</dbReference>
<feature type="compositionally biased region" description="Low complexity" evidence="11">
    <location>
        <begin position="192"/>
        <end position="212"/>
    </location>
</feature>
<keyword evidence="5" id="KW-0689">Ribosomal protein</keyword>
<dbReference type="SUPFAM" id="SSF46911">
    <property type="entry name" value="Ribosomal protein S18"/>
    <property type="match status" value="1"/>
</dbReference>
<dbReference type="GO" id="GO:0032543">
    <property type="term" value="P:mitochondrial translation"/>
    <property type="evidence" value="ECO:0007669"/>
    <property type="project" value="InterPro"/>
</dbReference>
<dbReference type="PANTHER" id="PTHR13329">
    <property type="entry name" value="MITOCHONDRIAL RIBOSOMAL PROTEIN S18B"/>
    <property type="match status" value="1"/>
</dbReference>
<dbReference type="Pfam" id="PF01084">
    <property type="entry name" value="Ribosomal_S18"/>
    <property type="match status" value="1"/>
</dbReference>
<evidence type="ECO:0000256" key="1">
    <source>
        <dbReference type="ARBA" id="ARBA00004173"/>
    </source>
</evidence>
<dbReference type="Proteomes" id="UP001487740">
    <property type="component" value="Unassembled WGS sequence"/>
</dbReference>
<proteinExistence type="inferred from homology"/>
<sequence length="212" mass="23871">MLTGLLRAGVGGRQLIQGWQRGVSLSAARRCEATDGEEEEGRAKKEIDPAKDRTRVIPVEMSLKYLQSEAYQTAYGEDPVWKKYRRNFKGAFPPKKTRKMCIRAGVISTGNPCPICRDEYLVLDPINTNLLKQFISPHNNSILPTSITNLCRKKHRELEVSVHKARDIGLLTYDVPFRRYHYPDYYPKDTPTSTTTTTTTSSSSSSTLTPGS</sequence>
<evidence type="ECO:0000256" key="3">
    <source>
        <dbReference type="ARBA" id="ARBA00022553"/>
    </source>
</evidence>
<keyword evidence="6" id="KW-0496">Mitochondrion</keyword>
<dbReference type="InterPro" id="IPR040054">
    <property type="entry name" value="MRPS18B"/>
</dbReference>
<keyword evidence="4" id="KW-0809">Transit peptide</keyword>
<dbReference type="PANTHER" id="PTHR13329:SF2">
    <property type="entry name" value="SMALL RIBOSOMAL SUBUNIT PROTEIN MS40"/>
    <property type="match status" value="1"/>
</dbReference>